<comment type="subunit">
    <text evidence="7">Monomer.</text>
</comment>
<dbReference type="GO" id="GO:0005524">
    <property type="term" value="F:ATP binding"/>
    <property type="evidence" value="ECO:0007669"/>
    <property type="project" value="UniProtKB-UniRule"/>
</dbReference>
<evidence type="ECO:0000313" key="9">
    <source>
        <dbReference type="EMBL" id="MSN96027.1"/>
    </source>
</evidence>
<comment type="similarity">
    <text evidence="1 7">Belongs to the class-I aminoacyl-tRNA synthetase family. Glutamate--tRNA ligase type 1 subfamily.</text>
</comment>
<dbReference type="InterPro" id="IPR004527">
    <property type="entry name" value="Glu-tRNA-ligase_bac/mito"/>
</dbReference>
<organism evidence="9 10">
    <name type="scientific">Campylobacter portucalensis</name>
    <dbReference type="NCBI Taxonomy" id="2608384"/>
    <lineage>
        <taxon>Bacteria</taxon>
        <taxon>Pseudomonadati</taxon>
        <taxon>Campylobacterota</taxon>
        <taxon>Epsilonproteobacteria</taxon>
        <taxon>Campylobacterales</taxon>
        <taxon>Campylobacteraceae</taxon>
        <taxon>Campylobacter</taxon>
    </lineage>
</organism>
<evidence type="ECO:0000256" key="5">
    <source>
        <dbReference type="ARBA" id="ARBA00022917"/>
    </source>
</evidence>
<dbReference type="SUPFAM" id="SSF52374">
    <property type="entry name" value="Nucleotidylyl transferase"/>
    <property type="match status" value="1"/>
</dbReference>
<accession>A0A6L5WIE3</accession>
<gene>
    <name evidence="7" type="primary">gltX</name>
    <name evidence="9" type="ORF">F1B92_02270</name>
</gene>
<keyword evidence="6 7" id="KW-0030">Aminoacyl-tRNA synthetase</keyword>
<comment type="caution">
    <text evidence="7">Lacks conserved residue(s) required for the propagation of feature annotation.</text>
</comment>
<keyword evidence="4 7" id="KW-0067">ATP-binding</keyword>
<dbReference type="SUPFAM" id="SSF48163">
    <property type="entry name" value="An anticodon-binding domain of class I aminoacyl-tRNA synthetases"/>
    <property type="match status" value="1"/>
</dbReference>
<dbReference type="Proteomes" id="UP000476338">
    <property type="component" value="Unassembled WGS sequence"/>
</dbReference>
<evidence type="ECO:0000259" key="8">
    <source>
        <dbReference type="Pfam" id="PF00749"/>
    </source>
</evidence>
<sequence length="432" mass="50192">MYRFAPSPTGDMHIGNLRAAIFNYILAKQSGKKFILRIEDTDQDRNISGTDSEIQEILTKFGIKWDALYYQSKNLKFHREFANKLLIDKKAFCCFCTQDDLSAKKDLAKEQNRAYRYDGTCEKLSDLEVLNETREFVVRMKKPNHTMKFTDVIKGDLNFDLDDVDSFVIMRSDKTPTYNFACAIDDMLMDISFVVRGEDHVSNTPKQDWIRECLGYEKSIKYAHLPIILNKDGKKMSKREKDSSVKNLLDIGYLPEAILNYLVLLGNKAPVEIFTIKEAIKWFDIKNISKSPAKFDIDKLNQINREHIRLADSQRLSEIFDIDEKFSDLIKFYTQEASLIPEIKAKILAIFGKKNIPDEFKKSVEILRNEILKMQNFADFDDFKSTLMKNSNLKGKMFFMSLRILLTNTTHGPELCELYPLIKTYLKEIVSI</sequence>
<protein>
    <recommendedName>
        <fullName evidence="7">Glutamate--tRNA ligase</fullName>
        <ecNumber evidence="7">6.1.1.17</ecNumber>
    </recommendedName>
    <alternativeName>
        <fullName evidence="7">Glutamyl-tRNA synthetase</fullName>
        <shortName evidence="7">GluRS</shortName>
    </alternativeName>
</protein>
<dbReference type="GO" id="GO:0004818">
    <property type="term" value="F:glutamate-tRNA ligase activity"/>
    <property type="evidence" value="ECO:0007669"/>
    <property type="project" value="UniProtKB-UniRule"/>
</dbReference>
<dbReference type="PANTHER" id="PTHR43311:SF2">
    <property type="entry name" value="GLUTAMATE--TRNA LIGASE, MITOCHONDRIAL-RELATED"/>
    <property type="match status" value="1"/>
</dbReference>
<name>A0A6L5WIE3_9BACT</name>
<dbReference type="InterPro" id="IPR014729">
    <property type="entry name" value="Rossmann-like_a/b/a_fold"/>
</dbReference>
<dbReference type="Gene3D" id="1.10.10.350">
    <property type="match status" value="1"/>
</dbReference>
<evidence type="ECO:0000256" key="4">
    <source>
        <dbReference type="ARBA" id="ARBA00022840"/>
    </source>
</evidence>
<dbReference type="EC" id="6.1.1.17" evidence="7"/>
<evidence type="ECO:0000256" key="3">
    <source>
        <dbReference type="ARBA" id="ARBA00022741"/>
    </source>
</evidence>
<dbReference type="InterPro" id="IPR008925">
    <property type="entry name" value="aa_tRNA-synth_I_cd-bd_sf"/>
</dbReference>
<proteinExistence type="inferred from homology"/>
<evidence type="ECO:0000256" key="7">
    <source>
        <dbReference type="HAMAP-Rule" id="MF_00022"/>
    </source>
</evidence>
<feature type="domain" description="Glutamyl/glutaminyl-tRNA synthetase class Ib catalytic" evidence="8">
    <location>
        <begin position="3"/>
        <end position="301"/>
    </location>
</feature>
<keyword evidence="7" id="KW-0963">Cytoplasm</keyword>
<dbReference type="PRINTS" id="PR00987">
    <property type="entry name" value="TRNASYNTHGLU"/>
</dbReference>
<dbReference type="InterPro" id="IPR000924">
    <property type="entry name" value="Glu/Gln-tRNA-synth"/>
</dbReference>
<comment type="catalytic activity">
    <reaction evidence="7">
        <text>tRNA(Glu) + L-glutamate + ATP = L-glutamyl-tRNA(Glu) + AMP + diphosphate</text>
        <dbReference type="Rhea" id="RHEA:23540"/>
        <dbReference type="Rhea" id="RHEA-COMP:9663"/>
        <dbReference type="Rhea" id="RHEA-COMP:9680"/>
        <dbReference type="ChEBI" id="CHEBI:29985"/>
        <dbReference type="ChEBI" id="CHEBI:30616"/>
        <dbReference type="ChEBI" id="CHEBI:33019"/>
        <dbReference type="ChEBI" id="CHEBI:78442"/>
        <dbReference type="ChEBI" id="CHEBI:78520"/>
        <dbReference type="ChEBI" id="CHEBI:456215"/>
        <dbReference type="EC" id="6.1.1.17"/>
    </reaction>
</comment>
<dbReference type="NCBIfam" id="TIGR00464">
    <property type="entry name" value="gltX_bact"/>
    <property type="match status" value="1"/>
</dbReference>
<keyword evidence="10" id="KW-1185">Reference proteome</keyword>
<evidence type="ECO:0000256" key="1">
    <source>
        <dbReference type="ARBA" id="ARBA00007894"/>
    </source>
</evidence>
<dbReference type="HAMAP" id="MF_00022">
    <property type="entry name" value="Glu_tRNA_synth_type1"/>
    <property type="match status" value="1"/>
</dbReference>
<dbReference type="EMBL" id="VWSJ01000006">
    <property type="protein sequence ID" value="MSN96027.1"/>
    <property type="molecule type" value="Genomic_DNA"/>
</dbReference>
<dbReference type="InterPro" id="IPR020751">
    <property type="entry name" value="aa-tRNA-synth_I_codon-bd_sub2"/>
</dbReference>
<evidence type="ECO:0000256" key="6">
    <source>
        <dbReference type="ARBA" id="ARBA00023146"/>
    </source>
</evidence>
<dbReference type="InterPro" id="IPR020058">
    <property type="entry name" value="Glu/Gln-tRNA-synth_Ib_cat-dom"/>
</dbReference>
<feature type="short sequence motif" description="'HIGH' region" evidence="7">
    <location>
        <begin position="6"/>
        <end position="16"/>
    </location>
</feature>
<dbReference type="GO" id="GO:0000049">
    <property type="term" value="F:tRNA binding"/>
    <property type="evidence" value="ECO:0007669"/>
    <property type="project" value="InterPro"/>
</dbReference>
<dbReference type="RefSeq" id="WP_154570294.1">
    <property type="nucleotide sequence ID" value="NZ_VWSJ01000006.1"/>
</dbReference>
<comment type="subcellular location">
    <subcellularLocation>
        <location evidence="7">Cytoplasm</location>
    </subcellularLocation>
</comment>
<evidence type="ECO:0000313" key="10">
    <source>
        <dbReference type="Proteomes" id="UP000476338"/>
    </source>
</evidence>
<evidence type="ECO:0000256" key="2">
    <source>
        <dbReference type="ARBA" id="ARBA00022598"/>
    </source>
</evidence>
<dbReference type="GO" id="GO:0005829">
    <property type="term" value="C:cytosol"/>
    <property type="evidence" value="ECO:0007669"/>
    <property type="project" value="TreeGrafter"/>
</dbReference>
<keyword evidence="5 7" id="KW-0648">Protein biosynthesis</keyword>
<feature type="short sequence motif" description="'KMSKS' region" evidence="7">
    <location>
        <begin position="235"/>
        <end position="239"/>
    </location>
</feature>
<dbReference type="InterPro" id="IPR001412">
    <property type="entry name" value="aa-tRNA-synth_I_CS"/>
</dbReference>
<comment type="function">
    <text evidence="7">Catalyzes the attachment of glutamate to tRNA(Glu) in a two-step reaction: glutamate is first activated by ATP to form Glu-AMP and then transferred to the acceptor end of tRNA(Glu).</text>
</comment>
<dbReference type="GO" id="GO:0006424">
    <property type="term" value="P:glutamyl-tRNA aminoacylation"/>
    <property type="evidence" value="ECO:0007669"/>
    <property type="project" value="UniProtKB-UniRule"/>
</dbReference>
<dbReference type="Gene3D" id="3.40.50.620">
    <property type="entry name" value="HUPs"/>
    <property type="match status" value="1"/>
</dbReference>
<feature type="binding site" evidence="7">
    <location>
        <position position="238"/>
    </location>
    <ligand>
        <name>ATP</name>
        <dbReference type="ChEBI" id="CHEBI:30616"/>
    </ligand>
</feature>
<reference evidence="9 10" key="1">
    <citation type="submission" date="2019-09" db="EMBL/GenBank/DDBJ databases">
        <authorList>
            <person name="Silva M."/>
            <person name="Pereira G."/>
            <person name="Lopes-Da-Costa L."/>
            <person name="Silva E."/>
        </authorList>
    </citation>
    <scope>NUCLEOTIDE SEQUENCE [LARGE SCALE GENOMIC DNA]</scope>
    <source>
        <strain evidence="9 10">FMV-PI01</strain>
    </source>
</reference>
<keyword evidence="3 7" id="KW-0547">Nucleotide-binding</keyword>
<dbReference type="InterPro" id="IPR049940">
    <property type="entry name" value="GluQ/Sye"/>
</dbReference>
<keyword evidence="2 7" id="KW-0436">Ligase</keyword>
<dbReference type="PANTHER" id="PTHR43311">
    <property type="entry name" value="GLUTAMATE--TRNA LIGASE"/>
    <property type="match status" value="1"/>
</dbReference>
<dbReference type="AlphaFoldDB" id="A0A6L5WIE3"/>
<dbReference type="PROSITE" id="PS00178">
    <property type="entry name" value="AA_TRNA_LIGASE_I"/>
    <property type="match status" value="1"/>
</dbReference>
<dbReference type="Pfam" id="PF00749">
    <property type="entry name" value="tRNA-synt_1c"/>
    <property type="match status" value="1"/>
</dbReference>
<reference evidence="9 10" key="2">
    <citation type="submission" date="2020-03" db="EMBL/GenBank/DDBJ databases">
        <title>Campylobacter portucalensis sp. nov., a new species of Campylobacter isolated from the reproductive tract of bulls.</title>
        <authorList>
            <person name="Silva M.F."/>
            <person name="Pereira G."/>
            <person name="Carneiro C."/>
            <person name="Hemphill A."/>
            <person name="Mateus L."/>
            <person name="Lopes-Da-Costa L."/>
            <person name="Silva E."/>
        </authorList>
    </citation>
    <scope>NUCLEOTIDE SEQUENCE [LARGE SCALE GENOMIC DNA]</scope>
    <source>
        <strain evidence="9 10">FMV-PI01</strain>
    </source>
</reference>
<comment type="caution">
    <text evidence="9">The sequence shown here is derived from an EMBL/GenBank/DDBJ whole genome shotgun (WGS) entry which is preliminary data.</text>
</comment>